<dbReference type="PANTHER" id="PTHR45947:SF3">
    <property type="entry name" value="SULFOQUINOVOSYL TRANSFERASE SQD2"/>
    <property type="match status" value="1"/>
</dbReference>
<dbReference type="PANTHER" id="PTHR45947">
    <property type="entry name" value="SULFOQUINOVOSYL TRANSFERASE SQD2"/>
    <property type="match status" value="1"/>
</dbReference>
<evidence type="ECO:0008006" key="3">
    <source>
        <dbReference type="Google" id="ProtNLM"/>
    </source>
</evidence>
<dbReference type="Pfam" id="PF13692">
    <property type="entry name" value="Glyco_trans_1_4"/>
    <property type="match status" value="1"/>
</dbReference>
<dbReference type="PATRIC" id="fig|28229.4.peg.1336"/>
<dbReference type="AlphaFoldDB" id="A0A099KSU0"/>
<gene>
    <name evidence="1" type="ORF">ND2E_2310</name>
</gene>
<organism evidence="1 2">
    <name type="scientific">Colwellia psychrerythraea</name>
    <name type="common">Vibrio psychroerythus</name>
    <dbReference type="NCBI Taxonomy" id="28229"/>
    <lineage>
        <taxon>Bacteria</taxon>
        <taxon>Pseudomonadati</taxon>
        <taxon>Pseudomonadota</taxon>
        <taxon>Gammaproteobacteria</taxon>
        <taxon>Alteromonadales</taxon>
        <taxon>Colwelliaceae</taxon>
        <taxon>Colwellia</taxon>
    </lineage>
</organism>
<comment type="caution">
    <text evidence="1">The sequence shown here is derived from an EMBL/GenBank/DDBJ whole genome shotgun (WGS) entry which is preliminary data.</text>
</comment>
<proteinExistence type="predicted"/>
<dbReference type="Gene3D" id="3.40.50.2000">
    <property type="entry name" value="Glycogen Phosphorylase B"/>
    <property type="match status" value="2"/>
</dbReference>
<evidence type="ECO:0000313" key="1">
    <source>
        <dbReference type="EMBL" id="KGJ93581.1"/>
    </source>
</evidence>
<name>A0A099KSU0_COLPS</name>
<evidence type="ECO:0000313" key="2">
    <source>
        <dbReference type="Proteomes" id="UP000029843"/>
    </source>
</evidence>
<dbReference type="EMBL" id="JQED01000009">
    <property type="protein sequence ID" value="KGJ93581.1"/>
    <property type="molecule type" value="Genomic_DNA"/>
</dbReference>
<dbReference type="InterPro" id="IPR050194">
    <property type="entry name" value="Glycosyltransferase_grp1"/>
</dbReference>
<accession>A0A099KSU0</accession>
<dbReference type="GO" id="GO:0016758">
    <property type="term" value="F:hexosyltransferase activity"/>
    <property type="evidence" value="ECO:0007669"/>
    <property type="project" value="TreeGrafter"/>
</dbReference>
<sequence>MHREIVEQNESFINKNVDGVNFSWIKVPSYAGNGLSRIKSMLTFGAKVLFSDPISTLGLSQPDLIIASSVHPFHLLGALRWARKYKVPVFFEVRDPWPLSLNLLLGLSKWHPFSLLLQLFQYIGHKYTDKTISLAINLEPYMREHGLDEGKFLYVCNGIDKTQERASNSALDEKLTRLRDKYKRIIIYTGSHGVPNALEYVIDAFNSIDVSSIALVLVGDGKEKKNLIKRNCNSNCYFFPPVNKDEIQRVLSFADICIISWQDISMYKYGVSPNKVFDYMWAKKPIIQALNSPQNQVELANCGVNVKPGDTFEIKEAILDLSNRTDDELTHLGEKGYDFLMENYEFKDLAKKILDAYKDV</sequence>
<dbReference type="Proteomes" id="UP000029843">
    <property type="component" value="Unassembled WGS sequence"/>
</dbReference>
<dbReference type="OrthoDB" id="9787293at2"/>
<protein>
    <recommendedName>
        <fullName evidence="3">Glycosyltransferase subfamily 4-like N-terminal domain-containing protein</fullName>
    </recommendedName>
</protein>
<dbReference type="SUPFAM" id="SSF53756">
    <property type="entry name" value="UDP-Glycosyltransferase/glycogen phosphorylase"/>
    <property type="match status" value="1"/>
</dbReference>
<reference evidence="1 2" key="1">
    <citation type="submission" date="2014-08" db="EMBL/GenBank/DDBJ databases">
        <title>Genomic and Phenotypic Diversity of Colwellia psychrerythraea strains from Disparate Marine Basins.</title>
        <authorList>
            <person name="Techtmann S.M."/>
            <person name="Stelling S.C."/>
            <person name="Utturkar S.M."/>
            <person name="Alshibli N."/>
            <person name="Harris A."/>
            <person name="Brown S.D."/>
            <person name="Hazen T.C."/>
        </authorList>
    </citation>
    <scope>NUCLEOTIDE SEQUENCE [LARGE SCALE GENOMIC DNA]</scope>
    <source>
        <strain evidence="1 2">ND2E</strain>
    </source>
</reference>
<dbReference type="CDD" id="cd03794">
    <property type="entry name" value="GT4_WbuB-like"/>
    <property type="match status" value="1"/>
</dbReference>